<organism evidence="2 3">
    <name type="scientific">Mus spicilegus</name>
    <name type="common">Mound-building mouse</name>
    <dbReference type="NCBI Taxonomy" id="10103"/>
    <lineage>
        <taxon>Eukaryota</taxon>
        <taxon>Metazoa</taxon>
        <taxon>Chordata</taxon>
        <taxon>Craniata</taxon>
        <taxon>Vertebrata</taxon>
        <taxon>Euteleostomi</taxon>
        <taxon>Mammalia</taxon>
        <taxon>Eutheria</taxon>
        <taxon>Euarchontoglires</taxon>
        <taxon>Glires</taxon>
        <taxon>Rodentia</taxon>
        <taxon>Myomorpha</taxon>
        <taxon>Muroidea</taxon>
        <taxon>Muridae</taxon>
        <taxon>Murinae</taxon>
        <taxon>Mus</taxon>
        <taxon>Mus</taxon>
    </lineage>
</organism>
<accession>A0A8C6I8S2</accession>
<dbReference type="Proteomes" id="UP000694415">
    <property type="component" value="Unplaced"/>
</dbReference>
<feature type="compositionally biased region" description="Polar residues" evidence="1">
    <location>
        <begin position="1"/>
        <end position="16"/>
    </location>
</feature>
<evidence type="ECO:0000256" key="1">
    <source>
        <dbReference type="SAM" id="MobiDB-lite"/>
    </source>
</evidence>
<reference evidence="2" key="2">
    <citation type="submission" date="2025-09" db="UniProtKB">
        <authorList>
            <consortium name="Ensembl"/>
        </authorList>
    </citation>
    <scope>IDENTIFICATION</scope>
</reference>
<reference evidence="2" key="1">
    <citation type="submission" date="2025-08" db="UniProtKB">
        <authorList>
            <consortium name="Ensembl"/>
        </authorList>
    </citation>
    <scope>IDENTIFICATION</scope>
</reference>
<dbReference type="AlphaFoldDB" id="A0A8C6I8S2"/>
<name>A0A8C6I8S2_MUSSI</name>
<evidence type="ECO:0000313" key="3">
    <source>
        <dbReference type="Proteomes" id="UP000694415"/>
    </source>
</evidence>
<evidence type="ECO:0000313" key="2">
    <source>
        <dbReference type="Ensembl" id="ENSMSIP00000032966.1"/>
    </source>
</evidence>
<keyword evidence="3" id="KW-1185">Reference proteome</keyword>
<feature type="region of interest" description="Disordered" evidence="1">
    <location>
        <begin position="1"/>
        <end position="20"/>
    </location>
</feature>
<proteinExistence type="predicted"/>
<protein>
    <submittedName>
        <fullName evidence="2">Uncharacterized protein</fullName>
    </submittedName>
</protein>
<sequence length="59" mass="6661">RLETSSRTARPTQRNPVSKKKIVNRAGRWWHTPLIPALGSTREAEAGGFLSSRPAWFTK</sequence>
<dbReference type="Ensembl" id="ENSMSIT00000041571.1">
    <property type="protein sequence ID" value="ENSMSIP00000032966.1"/>
    <property type="gene ID" value="ENSMSIG00000027598.1"/>
</dbReference>